<dbReference type="EMBL" id="JAAAUQ010000225">
    <property type="protein sequence ID" value="KAF9152705.1"/>
    <property type="molecule type" value="Genomic_DNA"/>
</dbReference>
<dbReference type="Gene3D" id="1.20.1280.50">
    <property type="match status" value="1"/>
</dbReference>
<reference evidence="3" key="1">
    <citation type="journal article" date="2020" name="Fungal Divers.">
        <title>Resolving the Mortierellaceae phylogeny through synthesis of multi-gene phylogenetics and phylogenomics.</title>
        <authorList>
            <person name="Vandepol N."/>
            <person name="Liber J."/>
            <person name="Desiro A."/>
            <person name="Na H."/>
            <person name="Kennedy M."/>
            <person name="Barry K."/>
            <person name="Grigoriev I.V."/>
            <person name="Miller A.N."/>
            <person name="O'Donnell K."/>
            <person name="Stajich J.E."/>
            <person name="Bonito G."/>
        </authorList>
    </citation>
    <scope>NUCLEOTIDE SEQUENCE</scope>
    <source>
        <strain evidence="3">NRRL 6426</strain>
    </source>
</reference>
<dbReference type="InterPro" id="IPR001810">
    <property type="entry name" value="F-box_dom"/>
</dbReference>
<comment type="caution">
    <text evidence="3">The sequence shown here is derived from an EMBL/GenBank/DDBJ whole genome shotgun (WGS) entry which is preliminary data.</text>
</comment>
<feature type="region of interest" description="Disordered" evidence="1">
    <location>
        <begin position="591"/>
        <end position="610"/>
    </location>
</feature>
<dbReference type="SUPFAM" id="SSF81383">
    <property type="entry name" value="F-box domain"/>
    <property type="match status" value="1"/>
</dbReference>
<dbReference type="PROSITE" id="PS50181">
    <property type="entry name" value="FBOX"/>
    <property type="match status" value="1"/>
</dbReference>
<feature type="region of interest" description="Disordered" evidence="1">
    <location>
        <begin position="323"/>
        <end position="343"/>
    </location>
</feature>
<dbReference type="InterPro" id="IPR036047">
    <property type="entry name" value="F-box-like_dom_sf"/>
</dbReference>
<name>A0A9P5VCV9_9FUNG</name>
<evidence type="ECO:0000313" key="4">
    <source>
        <dbReference type="Proteomes" id="UP000748756"/>
    </source>
</evidence>
<evidence type="ECO:0000313" key="3">
    <source>
        <dbReference type="EMBL" id="KAF9152705.1"/>
    </source>
</evidence>
<dbReference type="OrthoDB" id="2441754at2759"/>
<feature type="domain" description="F-box" evidence="2">
    <location>
        <begin position="195"/>
        <end position="242"/>
    </location>
</feature>
<keyword evidence="4" id="KW-1185">Reference proteome</keyword>
<evidence type="ECO:0000256" key="1">
    <source>
        <dbReference type="SAM" id="MobiDB-lite"/>
    </source>
</evidence>
<organism evidence="3 4">
    <name type="scientific">Linnemannia schmuckeri</name>
    <dbReference type="NCBI Taxonomy" id="64567"/>
    <lineage>
        <taxon>Eukaryota</taxon>
        <taxon>Fungi</taxon>
        <taxon>Fungi incertae sedis</taxon>
        <taxon>Mucoromycota</taxon>
        <taxon>Mortierellomycotina</taxon>
        <taxon>Mortierellomycetes</taxon>
        <taxon>Mortierellales</taxon>
        <taxon>Mortierellaceae</taxon>
        <taxon>Linnemannia</taxon>
    </lineage>
</organism>
<gene>
    <name evidence="3" type="ORF">BG015_004841</name>
</gene>
<evidence type="ECO:0000259" key="2">
    <source>
        <dbReference type="PROSITE" id="PS50181"/>
    </source>
</evidence>
<proteinExistence type="predicted"/>
<accession>A0A9P5VCV9</accession>
<dbReference type="SMART" id="SM00256">
    <property type="entry name" value="FBOX"/>
    <property type="match status" value="1"/>
</dbReference>
<protein>
    <recommendedName>
        <fullName evidence="2">F-box domain-containing protein</fullName>
    </recommendedName>
</protein>
<sequence length="918" mass="104238">MTCNYHNQHIQLSHHYDHDLSTLVLSLSEDEHDILNIPALEMPFSLFTPSSAFPSPSFASFSSILRDALVHINSAVGTLLKTGGLIKAKIQARQNTHQLTVLFVTIKDPTLPLFDIQLYVDNYIRLQHRQMKAQLSQVLRSCIYEHQHFKRPIHPFDLIHNGYQHHHTYRRQCRQQQRRQRRIASSKHLRAHSQPRSIFIFPSEILSLIPQHITSPKVLLSLSQTCKAFQQLCSDERLWYNIHVRRVSHWSGDAELHHIGYRSNIPQIWRQVVLDDYFRNPDPLDSSPLAVVKSNRMSSASAQCNWKIELSQSREIRPAHLGTASDASAATANVTPSPSSPKLLTVGKAQVAGAQTTVSKPMWRNTGPPVSYSDPGTQFTITAYLQALSTIASTTGESQTVYQVVLYNLHDHDTPLAIIPGTLWSDNNRTNLQRPVNTRPMIGQLMDIRRYSHQKDILGRTRILFVMAFGERVPTNVTLPERAPGEIEMELLDVWTQGKIIEVYIYDSPQLAAPAGPPPEHRPAAPYWGRVQHIDPSPQHPTLIRGRAIKLYSIQDPQSNQVQDRVALFGIHHDGRSNIVMLTGPVFPASAPSSSPYTNPAGRPLSAPPSSAVVPMTIRHVKRLHTAWSPCFFGSQDVSETTSMTLFPAHSDFEHLLVIVDRRGHGEIWDWINNKRVASLTIAQDSRLTGNPDLRRNLYFWGVQVNWAVEEPTRTMSSGLLEKKMDEDVVDGRSLFRKHGDFRVVALADGRENEWESIRWDIKESDLRDQQSKVHNDDAAGWEVKSRSRHYEACTMGRTHVTPTTTTTELAADINDTPMEEQQSEVHPLLFIAFLIWDHYRIALTSKFGLCLFDMNKEMPQDILASDPDFESRLPHWVTNLDNASQNPLLDIATAGDYLILTRRYSHVLWPFRKIVSV</sequence>
<feature type="compositionally biased region" description="Polar residues" evidence="1">
    <location>
        <begin position="325"/>
        <end position="342"/>
    </location>
</feature>
<dbReference type="AlphaFoldDB" id="A0A9P5VCV9"/>
<dbReference type="Pfam" id="PF12937">
    <property type="entry name" value="F-box-like"/>
    <property type="match status" value="1"/>
</dbReference>
<dbReference type="Proteomes" id="UP000748756">
    <property type="component" value="Unassembled WGS sequence"/>
</dbReference>